<dbReference type="PANTHER" id="PTHR32305:SF15">
    <property type="entry name" value="PROTEIN RHSA-RELATED"/>
    <property type="match status" value="1"/>
</dbReference>
<dbReference type="InterPro" id="IPR022385">
    <property type="entry name" value="Rhs_assc_core"/>
</dbReference>
<proteinExistence type="predicted"/>
<organism evidence="3 4">
    <name type="scientific">Pedobacter hiemivivus</name>
    <dbReference type="NCBI Taxonomy" id="2530454"/>
    <lineage>
        <taxon>Bacteria</taxon>
        <taxon>Pseudomonadati</taxon>
        <taxon>Bacteroidota</taxon>
        <taxon>Sphingobacteriia</taxon>
        <taxon>Sphingobacteriales</taxon>
        <taxon>Sphingobacteriaceae</taxon>
        <taxon>Pedobacter</taxon>
    </lineage>
</organism>
<dbReference type="Gene3D" id="2.180.10.10">
    <property type="entry name" value="RHS repeat-associated core"/>
    <property type="match status" value="1"/>
</dbReference>
<dbReference type="PANTHER" id="PTHR32305">
    <property type="match status" value="1"/>
</dbReference>
<feature type="signal peptide" evidence="1">
    <location>
        <begin position="1"/>
        <end position="22"/>
    </location>
</feature>
<dbReference type="EMBL" id="SWDX01000005">
    <property type="protein sequence ID" value="TKC60168.1"/>
    <property type="molecule type" value="Genomic_DNA"/>
</dbReference>
<dbReference type="Gene3D" id="2.60.120.380">
    <property type="match status" value="2"/>
</dbReference>
<evidence type="ECO:0000313" key="3">
    <source>
        <dbReference type="EMBL" id="TKC60168.1"/>
    </source>
</evidence>
<dbReference type="InterPro" id="IPR050708">
    <property type="entry name" value="T6SS_VgrG/RHS"/>
</dbReference>
<dbReference type="RefSeq" id="WP_136880733.1">
    <property type="nucleotide sequence ID" value="NZ_SWDX01000005.1"/>
</dbReference>
<keyword evidence="1" id="KW-0732">Signal</keyword>
<reference evidence="3 4" key="1">
    <citation type="submission" date="2019-04" db="EMBL/GenBank/DDBJ databases">
        <title>Pedobacter sp. RP-1-16 sp. nov., isolated from Arctic soil.</title>
        <authorList>
            <person name="Dahal R.H."/>
            <person name="Kim D.-U."/>
        </authorList>
    </citation>
    <scope>NUCLEOTIDE SEQUENCE [LARGE SCALE GENOMIC DNA]</scope>
    <source>
        <strain evidence="3 4">RP-1-16</strain>
    </source>
</reference>
<gene>
    <name evidence="3" type="ORF">FBD94_14740</name>
</gene>
<dbReference type="NCBIfam" id="TIGR03696">
    <property type="entry name" value="Rhs_assc_core"/>
    <property type="match status" value="1"/>
</dbReference>
<accession>A0A4U1G925</accession>
<name>A0A4U1G925_9SPHI</name>
<evidence type="ECO:0000313" key="4">
    <source>
        <dbReference type="Proteomes" id="UP000309594"/>
    </source>
</evidence>
<protein>
    <recommendedName>
        <fullName evidence="2">DUF6443 domain-containing protein</fullName>
    </recommendedName>
</protein>
<dbReference type="Pfam" id="PF20041">
    <property type="entry name" value="DUF6443"/>
    <property type="match status" value="1"/>
</dbReference>
<evidence type="ECO:0000256" key="1">
    <source>
        <dbReference type="SAM" id="SignalP"/>
    </source>
</evidence>
<feature type="domain" description="DUF6443" evidence="2">
    <location>
        <begin position="320"/>
        <end position="460"/>
    </location>
</feature>
<dbReference type="Proteomes" id="UP000309594">
    <property type="component" value="Unassembled WGS sequence"/>
</dbReference>
<comment type="caution">
    <text evidence="3">The sequence shown here is derived from an EMBL/GenBank/DDBJ whole genome shotgun (WGS) entry which is preliminary data.</text>
</comment>
<feature type="chain" id="PRO_5020197048" description="DUF6443 domain-containing protein" evidence="1">
    <location>
        <begin position="23"/>
        <end position="1385"/>
    </location>
</feature>
<evidence type="ECO:0000259" key="2">
    <source>
        <dbReference type="Pfam" id="PF20041"/>
    </source>
</evidence>
<dbReference type="InterPro" id="IPR045619">
    <property type="entry name" value="DUF6443"/>
</dbReference>
<sequence>MERLYKIIFSLLFFVQVSYCYAQPAGSSMSNSINTGTHNNCTGPPYIAVMNNDPANGYGNSYGQPSHDIYYKFVLTASSKVYISLCGSDFDTYLHLLNSSGVLITSNDDSGPACTGLSSSIEVVLNAGTYYAVAEGYNTNYGNIHISIVAYPPEGRAFASGPDNAFNWGVLTGGRAISGGANTSNCIKSYYNGQPSNDVWYKFTLTDTLDVELSTCYSTFDTYLSLLRSDLSLVASNDDSSAGGVNCPFTTSYIRLTLPPGTYYAVGEGYQNNAGSLTMIIQTYWILPSDGKPPLAPVSSQNQNYIESYTPRIAGVLSEEQLKIGSIYQMGLDVQYFDGLSRPMQTVQAKGSGDGTKDIVIPMSYDEFGRESRKYLSYASVSNDGSYKSDALNVGAGIFNFYNPLGSTGTQLPNGIVRTTTPYADTRFEASPLNRSEEQGAPGDDWQLSQGHTVRTAYSTNKASEVKQYHAISVETVGQVYKRILSQKFEDYYEANQLYKTTIKDENWNESYGMAGTIEEFKDKEGRMILKRTFNLKDNLIEALSTYYVYDDVGNLSFVLSPGALPDSGLPNQNLLDSYCYQYYYDGKKRLIEKKVPGKGWENIIYNSVDQVVYTQDARQQIETIVGFTPGQYHSFKKYDVLGRLVISGQERNRMLTRGQIEALFEVQQNNWEVRTTATGHMHGYSNLSMPQNAVDMDVQVVNYYDDYNIPDLPNNQSVSYSNLTKGLLTATKIKVSGTASYLWTVNYYNDRGEVVKVWQQHYKDGIVSTGNYDEITNAYTFTGGLKQSTRKHYVGGVESLYVLNKYEYDHMGRKTDTYQTTASTSSTITNSPVLLARHVYNEIGQLRTKSLHSTNLGGSFVEHVSYAYNERGWLSSQQALTLPFNQSLKYNETISGVSSQYNGNISRQEWGGDKYYNYGYDQLNRLTTAVASTGNNEEISYDVMGNISSLLRKQHGNVVDQLGYTYGSGNRLSSVLDNSGSTSMGFQPSGMTDYGYDTNGNMISRISATSAGNNMHDVVYNNFNLPTNINANGAIVSYTYDGNGAKLRKQVTGIGNVNNDYIAGIHYENGAFAFAQTEVGKVTRNGSGSDPVYLYEYVLSDHLGNGRMYFDISEGAARKIQATDYYAFGLAVQTAAILGNENKYQYNGKEKQDELGQYDYGARFYDPVIGRWNVIDPLAEQMRRHSPYNYAFNNPIRFIDPDGMAPAGPGPLGAAWIAAKAFFNLRSVIKETVMSVANTAKDMKPIATKSTGNDAMSGALGIEFGAKKAPISVGAEVKVALNTENGPTVGVEASAAMAKYGKASLIATAYSDFKGDSKVKATAEVGIAVPSTEELSVSVGPATLTVNPKETSNLFIDALNQAKEYIRTKVDQIKNAKDYAQKER</sequence>